<dbReference type="FunFam" id="2.60.40.60:FF:000168">
    <property type="entry name" value="Cadherin-related family member 2"/>
    <property type="match status" value="1"/>
</dbReference>
<evidence type="ECO:0000256" key="4">
    <source>
        <dbReference type="ARBA" id="ARBA00022729"/>
    </source>
</evidence>
<feature type="compositionally biased region" description="Polar residues" evidence="13">
    <location>
        <begin position="1871"/>
        <end position="1880"/>
    </location>
</feature>
<feature type="domain" description="Cadherin" evidence="15">
    <location>
        <begin position="1224"/>
        <end position="1330"/>
    </location>
</feature>
<feature type="domain" description="Cadherin" evidence="15">
    <location>
        <begin position="377"/>
        <end position="490"/>
    </location>
</feature>
<evidence type="ECO:0000313" key="17">
    <source>
        <dbReference type="Proteomes" id="UP000594454"/>
    </source>
</evidence>
<feature type="domain" description="Cadherin" evidence="15">
    <location>
        <begin position="46"/>
        <end position="150"/>
    </location>
</feature>
<dbReference type="PRINTS" id="PR00205">
    <property type="entry name" value="CADHERIN"/>
</dbReference>
<evidence type="ECO:0000256" key="1">
    <source>
        <dbReference type="ARBA" id="ARBA00004251"/>
    </source>
</evidence>
<feature type="transmembrane region" description="Helical" evidence="14">
    <location>
        <begin position="1787"/>
        <end position="1813"/>
    </location>
</feature>
<evidence type="ECO:0000256" key="12">
    <source>
        <dbReference type="PROSITE-ProRule" id="PRU00043"/>
    </source>
</evidence>
<dbReference type="GO" id="GO:0045296">
    <property type="term" value="F:cadherin binding"/>
    <property type="evidence" value="ECO:0007669"/>
    <property type="project" value="TreeGrafter"/>
</dbReference>
<evidence type="ECO:0000256" key="14">
    <source>
        <dbReference type="SAM" id="Phobius"/>
    </source>
</evidence>
<reference evidence="16 17" key="1">
    <citation type="submission" date="2020-11" db="EMBL/GenBank/DDBJ databases">
        <authorList>
            <person name="Wallbank WR R."/>
            <person name="Pardo Diaz C."/>
            <person name="Kozak K."/>
            <person name="Martin S."/>
            <person name="Jiggins C."/>
            <person name="Moest M."/>
            <person name="Warren A I."/>
            <person name="Generalovic N T."/>
            <person name="Byers J.R.P. K."/>
            <person name="Montejo-Kovacevich G."/>
            <person name="Yen C E."/>
        </authorList>
    </citation>
    <scope>NUCLEOTIDE SEQUENCE [LARGE SCALE GENOMIC DNA]</scope>
</reference>
<feature type="domain" description="Cadherin" evidence="15">
    <location>
        <begin position="151"/>
        <end position="263"/>
    </location>
</feature>
<dbReference type="OrthoDB" id="9990384at2759"/>
<keyword evidence="6 12" id="KW-0106">Calcium</keyword>
<dbReference type="GO" id="GO:0005509">
    <property type="term" value="F:calcium ion binding"/>
    <property type="evidence" value="ECO:0007669"/>
    <property type="project" value="UniProtKB-UniRule"/>
</dbReference>
<feature type="region of interest" description="Disordered" evidence="13">
    <location>
        <begin position="1869"/>
        <end position="1900"/>
    </location>
</feature>
<keyword evidence="4" id="KW-0732">Signal</keyword>
<dbReference type="InterPro" id="IPR015919">
    <property type="entry name" value="Cadherin-like_sf"/>
</dbReference>
<dbReference type="FunFam" id="2.60.40.60:FF:000378">
    <property type="entry name" value="Cadherin-87A"/>
    <property type="match status" value="1"/>
</dbReference>
<feature type="domain" description="Cadherin" evidence="15">
    <location>
        <begin position="892"/>
        <end position="1011"/>
    </location>
</feature>
<evidence type="ECO:0000256" key="9">
    <source>
        <dbReference type="ARBA" id="ARBA00023136"/>
    </source>
</evidence>
<dbReference type="Proteomes" id="UP000594454">
    <property type="component" value="Chromosome 6"/>
</dbReference>
<accession>A0A7R8Z1G6</accession>
<organism evidence="16 17">
    <name type="scientific">Hermetia illucens</name>
    <name type="common">Black soldier fly</name>
    <dbReference type="NCBI Taxonomy" id="343691"/>
    <lineage>
        <taxon>Eukaryota</taxon>
        <taxon>Metazoa</taxon>
        <taxon>Ecdysozoa</taxon>
        <taxon>Arthropoda</taxon>
        <taxon>Hexapoda</taxon>
        <taxon>Insecta</taxon>
        <taxon>Pterygota</taxon>
        <taxon>Neoptera</taxon>
        <taxon>Endopterygota</taxon>
        <taxon>Diptera</taxon>
        <taxon>Brachycera</taxon>
        <taxon>Stratiomyomorpha</taxon>
        <taxon>Stratiomyidae</taxon>
        <taxon>Hermetiinae</taxon>
        <taxon>Hermetia</taxon>
    </lineage>
</organism>
<dbReference type="InParanoid" id="A0A7R8Z1G6"/>
<name>A0A7R8Z1G6_HERIL</name>
<dbReference type="FunFam" id="2.60.40.60:FF:000020">
    <property type="entry name" value="Dachsous cadherin-related 1b"/>
    <property type="match status" value="1"/>
</dbReference>
<dbReference type="PROSITE" id="PS50268">
    <property type="entry name" value="CADHERIN_2"/>
    <property type="match status" value="14"/>
</dbReference>
<dbReference type="GO" id="GO:0031175">
    <property type="term" value="P:neuron projection development"/>
    <property type="evidence" value="ECO:0007669"/>
    <property type="project" value="TreeGrafter"/>
</dbReference>
<evidence type="ECO:0000256" key="8">
    <source>
        <dbReference type="ARBA" id="ARBA00022989"/>
    </source>
</evidence>
<protein>
    <recommendedName>
        <fullName evidence="15">Cadherin domain-containing protein</fullName>
    </recommendedName>
</protein>
<evidence type="ECO:0000256" key="13">
    <source>
        <dbReference type="SAM" id="MobiDB-lite"/>
    </source>
</evidence>
<dbReference type="PANTHER" id="PTHR24027:SF438">
    <property type="entry name" value="CADHERIN 23"/>
    <property type="match status" value="1"/>
</dbReference>
<feature type="domain" description="Cadherin" evidence="15">
    <location>
        <begin position="491"/>
        <end position="682"/>
    </location>
</feature>
<evidence type="ECO:0000259" key="15">
    <source>
        <dbReference type="PROSITE" id="PS50268"/>
    </source>
</evidence>
<evidence type="ECO:0000256" key="3">
    <source>
        <dbReference type="ARBA" id="ARBA00022692"/>
    </source>
</evidence>
<dbReference type="GO" id="GO:0008013">
    <property type="term" value="F:beta-catenin binding"/>
    <property type="evidence" value="ECO:0007669"/>
    <property type="project" value="TreeGrafter"/>
</dbReference>
<dbReference type="GO" id="GO:0016342">
    <property type="term" value="C:catenin complex"/>
    <property type="evidence" value="ECO:0007669"/>
    <property type="project" value="TreeGrafter"/>
</dbReference>
<keyword evidence="10" id="KW-0325">Glycoprotein</keyword>
<dbReference type="FunCoup" id="A0A7R8Z1G6">
    <property type="interactions" value="175"/>
</dbReference>
<evidence type="ECO:0000256" key="11">
    <source>
        <dbReference type="ARBA" id="ARBA00059331"/>
    </source>
</evidence>
<feature type="domain" description="Cadherin" evidence="15">
    <location>
        <begin position="683"/>
        <end position="787"/>
    </location>
</feature>
<dbReference type="GO" id="GO:0016477">
    <property type="term" value="P:cell migration"/>
    <property type="evidence" value="ECO:0007669"/>
    <property type="project" value="TreeGrafter"/>
</dbReference>
<dbReference type="FunFam" id="2.60.40.60:FF:000266">
    <property type="entry name" value="Cadherin 23"/>
    <property type="match status" value="1"/>
</dbReference>
<evidence type="ECO:0000256" key="7">
    <source>
        <dbReference type="ARBA" id="ARBA00022889"/>
    </source>
</evidence>
<dbReference type="SUPFAM" id="SSF49313">
    <property type="entry name" value="Cadherin-like"/>
    <property type="match status" value="15"/>
</dbReference>
<feature type="domain" description="Cadherin" evidence="15">
    <location>
        <begin position="263"/>
        <end position="376"/>
    </location>
</feature>
<dbReference type="EMBL" id="LR899014">
    <property type="protein sequence ID" value="CAD7092556.1"/>
    <property type="molecule type" value="Genomic_DNA"/>
</dbReference>
<evidence type="ECO:0000256" key="2">
    <source>
        <dbReference type="ARBA" id="ARBA00022475"/>
    </source>
</evidence>
<dbReference type="Pfam" id="PF00028">
    <property type="entry name" value="Cadherin"/>
    <property type="match status" value="8"/>
</dbReference>
<feature type="compositionally biased region" description="Polar residues" evidence="13">
    <location>
        <begin position="1887"/>
        <end position="1900"/>
    </location>
</feature>
<dbReference type="GO" id="GO:0060429">
    <property type="term" value="P:epithelium development"/>
    <property type="evidence" value="ECO:0007669"/>
    <property type="project" value="UniProtKB-ARBA"/>
</dbReference>
<feature type="domain" description="Cadherin" evidence="15">
    <location>
        <begin position="1018"/>
        <end position="1116"/>
    </location>
</feature>
<sequence length="1948" mass="216132">MYSNKFFFFYFQVYLTAKMARTSGLVWLILVLLCAECQSNLAPVFTQVMNNLALSEATPVGTVVYTLEGYDPEDSEVSFGLVGTDNFKVDPKTGEVTIIKALDREEHDTLSFLVSIKDVVNSTGDSQNDNLVEVPVTVIVLDENDNAPQFEQVPYETEVYENATVGTTIFDKILVTDKDTVGENLDIMCSSQSQNPDGCSKFIFKIIESSQNVLKAAVILNDTLDYNKRMIYHLEINATDGTHSTATSFEVRVKDVQNSPPVFQGSLAAVIEENSPIGTLVLKVQARDGDTGEPRKIVYELLTNPMDYFLLDPKTGELRTAKPLDKEALNDATGLITLDIRARELVDGIPQSDNLTMATTQASITIRDVNDSPPEFNKKEYFVSLVENTAPGTPLALEMNVSDKDVGINSIFSLRLDDVSGVFEVEPDVVRGSSQVNIRVGNRTLDYENPNQRKFIVLVIAEETETDPKLSSTATITISVIDANDNRPTFEEESYSASVSESAEPGQFITSIIAKDIDSGSYGDAGIRYTLSGTGSELFHVDPVTGVITVADCHATLTHHNRKRRELLMPEELQIENGNNKNINVMANGETGIVQIEVSTEPEVTYTVVSDESPTDDHTEMDNNLDYEGTDKDMTKLPCLDYETQPVYFLSYKATDDNGKGQTSVVSLRISIIDANDSPPVCESPLYRASIDEGALTFDPPLVVKARDVDTVSDITYSIIGNENVGKFFEIDKRSGQINIRPDAELDVNHLKSDFISFSVEANDGVFSAICGVNITIRDVNNHAPQFLRDHYVASVAENTGIGTSVEMLKAIDLDTGINAEIRYRIQQGSFDDFRIDDTSGLVSVSRKLDYDRRNTYQIEVLATDLGTPSLSGTTTLTVSVTNSNDKDPFFTPSTQRAEVREDAVIGTIIHNLVAIDPDVESNDVLQYSATEPITAVDKDGKEIEDVENFKDVFTVDRSGKVIVNQKLDRNLFAVIRITVLVIDSTASTTQQGKGLLIISIIDVNEVPPKFAQPWSEDDPILKYQIPEEQPIGTILTTLQASDEDSTIDAFNITENPFFTINTTTGVIATKSRIDYEHTKEIRFFATVTDTGIPQLTSTAEVIVDVVNINDNGPYFLKPEYDFTVLENSPSGTLVGKVEAKDDDLGNYGDIFYTLVGKDSKNFLMAPDTGILTVANNTFLDRETVSMITLSVVATDKAPMNPKTTTATINIKVLDINDNAPHFTQKEYTSSVAENAALHPPATLLQVTAEDADDSIFGEVRYFIISGNDEELFQLDPKSGILYPGKSLLGKKGKYILEVEARDGVGAGPHKEQATVIIDVLGINQYRPVFLMPALSNATVELPGDIVEANYLVMTVKAMDNDTGENGKISYHLQVNNKNIQESEAFTIDEHSGELRTRKQLNRNIRSTYDLILVARDQGTPSYFETLRFLSIILVDVNENRPEFSDASNPYKITVLENSPPDIRVGRVQAYTKSKNKKDIFYYMLLGNEDGAFYLDKSTGDIYTNKSLDRESIPSYNLYILASNKVDLHISDIERATFSIKSLERDSSVAKVWVTVLDVNDNPPIFEKSVYYAGVNSKSSINEIVILVNATDRDFGANASLEYIITASNLYKFGSSKSTGSIVPSPFAISKDGRLTTATFMAEYNQDRFELDIIAKEVEPPERFAKTKVYVWIFDSEQLIRVILSRPPSEVHQERDEIVAELGNATHKHIVVDEIRYHVDAVGRIRMDWCDLFFHAVDLSTNEITPVNNILKVIDANYDYLKDYYAGFAIENVVPAYATIEEDEFDMALAGLVALIIVLFVGAISFIVLCCCLKQCNLSIPLEKTRKEALIKKQIIEDLNTTENPLWMEQKLKLYEEQELTMQVFSEPEFCSTSDPSPTTLDRRDSFGTSHAGDNTYATIQPRNGSQIADVADYATLRDNRVPSMYEFTGSTFQAPVREQDDFVTELI</sequence>
<dbReference type="PANTHER" id="PTHR24027">
    <property type="entry name" value="CADHERIN-23"/>
    <property type="match status" value="1"/>
</dbReference>
<dbReference type="Gene3D" id="2.60.40.60">
    <property type="entry name" value="Cadherins"/>
    <property type="match status" value="15"/>
</dbReference>
<comment type="subcellular location">
    <subcellularLocation>
        <location evidence="1">Cell membrane</location>
        <topology evidence="1">Single-pass type I membrane protein</topology>
    </subcellularLocation>
</comment>
<evidence type="ECO:0000256" key="5">
    <source>
        <dbReference type="ARBA" id="ARBA00022737"/>
    </source>
</evidence>
<feature type="domain" description="Cadherin" evidence="15">
    <location>
        <begin position="1567"/>
        <end position="1690"/>
    </location>
</feature>
<comment type="function">
    <text evidence="11">Cadherins are calcium-dependent cell adhesion proteins. They preferentially interact with themselves in a homophilic manner in connecting cells.</text>
</comment>
<dbReference type="InterPro" id="IPR002126">
    <property type="entry name" value="Cadherin-like_dom"/>
</dbReference>
<dbReference type="SMART" id="SM00112">
    <property type="entry name" value="CA"/>
    <property type="match status" value="14"/>
</dbReference>
<keyword evidence="8 14" id="KW-1133">Transmembrane helix</keyword>
<dbReference type="FunFam" id="2.60.40.60:FF:000124">
    <property type="entry name" value="Cadherin-related family member 1"/>
    <property type="match status" value="1"/>
</dbReference>
<keyword evidence="17" id="KW-1185">Reference proteome</keyword>
<gene>
    <name evidence="16" type="ORF">HERILL_LOCUS14908</name>
</gene>
<keyword evidence="3 14" id="KW-0812">Transmembrane</keyword>
<dbReference type="GO" id="GO:0009653">
    <property type="term" value="P:anatomical structure morphogenesis"/>
    <property type="evidence" value="ECO:0007669"/>
    <property type="project" value="UniProtKB-ARBA"/>
</dbReference>
<dbReference type="PROSITE" id="PS00232">
    <property type="entry name" value="CADHERIN_1"/>
    <property type="match status" value="4"/>
</dbReference>
<keyword evidence="5" id="KW-0677">Repeat</keyword>
<proteinExistence type="predicted"/>
<dbReference type="InterPro" id="IPR039808">
    <property type="entry name" value="Cadherin"/>
</dbReference>
<dbReference type="CDD" id="cd11304">
    <property type="entry name" value="Cadherin_repeat"/>
    <property type="match status" value="14"/>
</dbReference>
<feature type="domain" description="Cadherin" evidence="15">
    <location>
        <begin position="1353"/>
        <end position="1444"/>
    </location>
</feature>
<evidence type="ECO:0000313" key="16">
    <source>
        <dbReference type="EMBL" id="CAD7092556.1"/>
    </source>
</evidence>
<dbReference type="InterPro" id="IPR020894">
    <property type="entry name" value="Cadherin_CS"/>
</dbReference>
<keyword evidence="2" id="KW-1003">Cell membrane</keyword>
<feature type="region of interest" description="Disordered" evidence="13">
    <location>
        <begin position="611"/>
        <end position="630"/>
    </location>
</feature>
<evidence type="ECO:0000256" key="6">
    <source>
        <dbReference type="ARBA" id="ARBA00022837"/>
    </source>
</evidence>
<dbReference type="FunFam" id="2.60.40.60:FF:000004">
    <property type="entry name" value="Protocadherin 1 gamma 2"/>
    <property type="match status" value="1"/>
</dbReference>
<keyword evidence="9 14" id="KW-0472">Membrane</keyword>
<feature type="domain" description="Cadherin" evidence="15">
    <location>
        <begin position="788"/>
        <end position="891"/>
    </location>
</feature>
<dbReference type="GO" id="GO:0007156">
    <property type="term" value="P:homophilic cell adhesion via plasma membrane adhesion molecules"/>
    <property type="evidence" value="ECO:0007669"/>
    <property type="project" value="InterPro"/>
</dbReference>
<evidence type="ECO:0000256" key="10">
    <source>
        <dbReference type="ARBA" id="ARBA00023180"/>
    </source>
</evidence>
<keyword evidence="7" id="KW-0130">Cell adhesion</keyword>
<dbReference type="FunFam" id="2.60.40.60:FF:000098">
    <property type="entry name" value="cadherin-23 isoform X1"/>
    <property type="match status" value="1"/>
</dbReference>
<feature type="domain" description="Cadherin" evidence="15">
    <location>
        <begin position="1447"/>
        <end position="1566"/>
    </location>
</feature>
<feature type="domain" description="Cadherin" evidence="15">
    <location>
        <begin position="1117"/>
        <end position="1223"/>
    </location>
</feature>